<dbReference type="SUPFAM" id="SSF58104">
    <property type="entry name" value="Methyl-accepting chemotaxis protein (MCP) signaling domain"/>
    <property type="match status" value="1"/>
</dbReference>
<evidence type="ECO:0000256" key="7">
    <source>
        <dbReference type="ARBA" id="ARBA00023136"/>
    </source>
</evidence>
<evidence type="ECO:0000256" key="6">
    <source>
        <dbReference type="ARBA" id="ARBA00022989"/>
    </source>
</evidence>
<dbReference type="Proteomes" id="UP001304071">
    <property type="component" value="Chromosome 2"/>
</dbReference>
<keyword evidence="6 11" id="KW-1133">Transmembrane helix</keyword>
<evidence type="ECO:0000313" key="15">
    <source>
        <dbReference type="Proteomes" id="UP001304071"/>
    </source>
</evidence>
<dbReference type="PROSITE" id="PS50885">
    <property type="entry name" value="HAMP"/>
    <property type="match status" value="1"/>
</dbReference>
<feature type="domain" description="Methyl-accepting transducer" evidence="12">
    <location>
        <begin position="366"/>
        <end position="602"/>
    </location>
</feature>
<comment type="subcellular location">
    <subcellularLocation>
        <location evidence="1">Cell membrane</location>
        <topology evidence="1">Multi-pass membrane protein</topology>
    </subcellularLocation>
</comment>
<dbReference type="CDD" id="cd12912">
    <property type="entry name" value="PDC2_MCP_like"/>
    <property type="match status" value="1"/>
</dbReference>
<protein>
    <submittedName>
        <fullName evidence="14">Methyl-accepting chemotaxis protein</fullName>
    </submittedName>
</protein>
<keyword evidence="3" id="KW-0488">Methylation</keyword>
<evidence type="ECO:0000256" key="10">
    <source>
        <dbReference type="PROSITE-ProRule" id="PRU00284"/>
    </source>
</evidence>
<dbReference type="PANTHER" id="PTHR32089">
    <property type="entry name" value="METHYL-ACCEPTING CHEMOTAXIS PROTEIN MCPB"/>
    <property type="match status" value="1"/>
</dbReference>
<reference evidence="14 15" key="1">
    <citation type="submission" date="2023-11" db="EMBL/GenBank/DDBJ databases">
        <title>Plant-associative lifestyle of Vibrio porteresiae and its evolutionary dynamics.</title>
        <authorList>
            <person name="Rameshkumar N."/>
            <person name="Kirti K."/>
        </authorList>
    </citation>
    <scope>NUCLEOTIDE SEQUENCE [LARGE SCALE GENOMIC DNA]</scope>
    <source>
        <strain evidence="14 15">MSSRF30</strain>
    </source>
</reference>
<dbReference type="PROSITE" id="PS50111">
    <property type="entry name" value="CHEMOTAXIS_TRANSDUC_2"/>
    <property type="match status" value="1"/>
</dbReference>
<evidence type="ECO:0000256" key="4">
    <source>
        <dbReference type="ARBA" id="ARBA00022500"/>
    </source>
</evidence>
<sequence>MMSLHKLSIKQKVIIGITLAVLASTMVVGMIAQRQTHEVLRHRLVEVELPSMLNQIGDEVDGQVSQLLNAARQLASNEFIKQAINDKDIDPAQESMVVQTLNNVRSQYALNDASVANRQTAYYWNQNGFLRQLNHQQDGWFYGFVQSNNPTMVSMFQEANGDVKMFANYQNVSGTTLSGVSKSMDDMVKFLNGFHIEKTGYVYLTDAQGKVQIHRDTSKSHGTLSDFYGVSARQLLNKNGFNLIETQSNGRDVFVGSLYIKSMDWFVIGAVPVDEVFADVNNVTHRILLTTLIVAIIFILGGIWLANSIVNPIRLLAQRFTELGRGDGDLSQRIAVEGHDEIAQLSQGFNGFIEKIHVSMREVAETSNALQSAANRVAEKASTTHDNSQEQRDQTLQVVAAINEMGATISEIASNASTAADTATDASKNTDTGRDVVNKAKDVIGRLATDMESTGAVVKQLADTTQNIGSILEVIRGISEQTNLLALNAAIEAARAGEQGRGFAVVADEVRNLAGRTASSTDEIQAMINQLQSDAKDAVEAMLAGQLVTQDGVSAADEAVGVLANISERIHDISDRNIQVATATEEQSTVVHAINVNIEEINAINEMTTNTAEQLADASHELKDLSSRLDRMVSSFKL</sequence>
<keyword evidence="15" id="KW-1185">Reference proteome</keyword>
<keyword evidence="4" id="KW-0145">Chemotaxis</keyword>
<evidence type="ECO:0000256" key="11">
    <source>
        <dbReference type="SAM" id="Phobius"/>
    </source>
</evidence>
<feature type="domain" description="HAMP" evidence="13">
    <location>
        <begin position="307"/>
        <end position="361"/>
    </location>
</feature>
<organism evidence="14 15">
    <name type="scientific">Vibrio porteresiae DSM 19223</name>
    <dbReference type="NCBI Taxonomy" id="1123496"/>
    <lineage>
        <taxon>Bacteria</taxon>
        <taxon>Pseudomonadati</taxon>
        <taxon>Pseudomonadota</taxon>
        <taxon>Gammaproteobacteria</taxon>
        <taxon>Vibrionales</taxon>
        <taxon>Vibrionaceae</taxon>
        <taxon>Vibrio</taxon>
    </lineage>
</organism>
<evidence type="ECO:0000256" key="2">
    <source>
        <dbReference type="ARBA" id="ARBA00022475"/>
    </source>
</evidence>
<dbReference type="PRINTS" id="PR00260">
    <property type="entry name" value="CHEMTRNSDUCR"/>
</dbReference>
<evidence type="ECO:0000259" key="12">
    <source>
        <dbReference type="PROSITE" id="PS50111"/>
    </source>
</evidence>
<keyword evidence="5 11" id="KW-0812">Transmembrane</keyword>
<dbReference type="RefSeq" id="WP_261897009.1">
    <property type="nucleotide sequence ID" value="NZ_AP024896.1"/>
</dbReference>
<dbReference type="Gene3D" id="3.30.450.20">
    <property type="entry name" value="PAS domain"/>
    <property type="match status" value="1"/>
</dbReference>
<dbReference type="SMART" id="SM00304">
    <property type="entry name" value="HAMP"/>
    <property type="match status" value="2"/>
</dbReference>
<dbReference type="InterPro" id="IPR004090">
    <property type="entry name" value="Chemotax_Me-accpt_rcpt"/>
</dbReference>
<dbReference type="Pfam" id="PF00015">
    <property type="entry name" value="MCPsignal"/>
    <property type="match status" value="1"/>
</dbReference>
<keyword evidence="7 11" id="KW-0472">Membrane</keyword>
<dbReference type="Gene3D" id="1.10.287.950">
    <property type="entry name" value="Methyl-accepting chemotaxis protein"/>
    <property type="match status" value="1"/>
</dbReference>
<dbReference type="SMART" id="SM00283">
    <property type="entry name" value="MA"/>
    <property type="match status" value="1"/>
</dbReference>
<evidence type="ECO:0000313" key="14">
    <source>
        <dbReference type="EMBL" id="WPC76606.1"/>
    </source>
</evidence>
<dbReference type="PANTHER" id="PTHR32089:SF39">
    <property type="entry name" value="METHYL-ACCEPTING CHEMOTAXIS PROTEIN HLYB"/>
    <property type="match status" value="1"/>
</dbReference>
<feature type="transmembrane region" description="Helical" evidence="11">
    <location>
        <begin position="287"/>
        <end position="310"/>
    </location>
</feature>
<dbReference type="InterPro" id="IPR004089">
    <property type="entry name" value="MCPsignal_dom"/>
</dbReference>
<dbReference type="InterPro" id="IPR003660">
    <property type="entry name" value="HAMP_dom"/>
</dbReference>
<evidence type="ECO:0000256" key="1">
    <source>
        <dbReference type="ARBA" id="ARBA00004651"/>
    </source>
</evidence>
<dbReference type="CDD" id="cd11386">
    <property type="entry name" value="MCP_signal"/>
    <property type="match status" value="1"/>
</dbReference>
<evidence type="ECO:0000256" key="3">
    <source>
        <dbReference type="ARBA" id="ARBA00022481"/>
    </source>
</evidence>
<gene>
    <name evidence="14" type="ORF">R8Z52_18935</name>
</gene>
<keyword evidence="2" id="KW-1003">Cell membrane</keyword>
<dbReference type="Pfam" id="PF00672">
    <property type="entry name" value="HAMP"/>
    <property type="match status" value="1"/>
</dbReference>
<evidence type="ECO:0000259" key="13">
    <source>
        <dbReference type="PROSITE" id="PS50885"/>
    </source>
</evidence>
<comment type="similarity">
    <text evidence="9">Belongs to the methyl-accepting chemotaxis (MCP) protein family.</text>
</comment>
<proteinExistence type="inferred from homology"/>
<evidence type="ECO:0000256" key="9">
    <source>
        <dbReference type="ARBA" id="ARBA00029447"/>
    </source>
</evidence>
<evidence type="ECO:0000256" key="8">
    <source>
        <dbReference type="ARBA" id="ARBA00023224"/>
    </source>
</evidence>
<evidence type="ECO:0000256" key="5">
    <source>
        <dbReference type="ARBA" id="ARBA00022692"/>
    </source>
</evidence>
<accession>A0ABZ0QME9</accession>
<name>A0ABZ0QME9_9VIBR</name>
<keyword evidence="8 10" id="KW-0807">Transducer</keyword>
<dbReference type="EMBL" id="CP138204">
    <property type="protein sequence ID" value="WPC76606.1"/>
    <property type="molecule type" value="Genomic_DNA"/>
</dbReference>
<dbReference type="CDD" id="cd06225">
    <property type="entry name" value="HAMP"/>
    <property type="match status" value="1"/>
</dbReference>